<keyword evidence="2" id="KW-1185">Reference proteome</keyword>
<dbReference type="Proteomes" id="UP000054776">
    <property type="component" value="Unassembled WGS sequence"/>
</dbReference>
<reference evidence="1 2" key="1">
    <citation type="submission" date="2015-01" db="EMBL/GenBank/DDBJ databases">
        <title>Evolution of Trichinella species and genotypes.</title>
        <authorList>
            <person name="Korhonen P.K."/>
            <person name="Edoardo P."/>
            <person name="Giuseppe L.R."/>
            <person name="Gasser R.B."/>
        </authorList>
    </citation>
    <scope>NUCLEOTIDE SEQUENCE [LARGE SCALE GENOMIC DNA]</scope>
    <source>
        <strain evidence="1">ISS3</strain>
    </source>
</reference>
<dbReference type="AlphaFoldDB" id="A0A0V1ARM1"/>
<comment type="caution">
    <text evidence="1">The sequence shown here is derived from an EMBL/GenBank/DDBJ whole genome shotgun (WGS) entry which is preliminary data.</text>
</comment>
<protein>
    <submittedName>
        <fullName evidence="1">Uncharacterized protein</fullName>
    </submittedName>
</protein>
<dbReference type="InParanoid" id="A0A0V1ARM1"/>
<evidence type="ECO:0000313" key="2">
    <source>
        <dbReference type="Proteomes" id="UP000054776"/>
    </source>
</evidence>
<name>A0A0V1ARM1_TRISP</name>
<organism evidence="1 2">
    <name type="scientific">Trichinella spiralis</name>
    <name type="common">Trichina worm</name>
    <dbReference type="NCBI Taxonomy" id="6334"/>
    <lineage>
        <taxon>Eukaryota</taxon>
        <taxon>Metazoa</taxon>
        <taxon>Ecdysozoa</taxon>
        <taxon>Nematoda</taxon>
        <taxon>Enoplea</taxon>
        <taxon>Dorylaimia</taxon>
        <taxon>Trichinellida</taxon>
        <taxon>Trichinellidae</taxon>
        <taxon>Trichinella</taxon>
    </lineage>
</organism>
<proteinExistence type="predicted"/>
<evidence type="ECO:0000313" key="1">
    <source>
        <dbReference type="EMBL" id="KRY27274.1"/>
    </source>
</evidence>
<dbReference type="EMBL" id="JYDH01000267">
    <property type="protein sequence ID" value="KRY27274.1"/>
    <property type="molecule type" value="Genomic_DNA"/>
</dbReference>
<gene>
    <name evidence="1" type="ORF">T01_11368</name>
</gene>
<sequence>MEGYGSLGWACSVAVLKRISSVKRELGNKGQQERQQPYVQYDYGDETTGRLTFPCHYCNENQHVPALLHNKKRRSCRLESNG</sequence>
<accession>A0A0V1ARM1</accession>